<dbReference type="AlphaFoldDB" id="A0A3M6VHZ3"/>
<organism evidence="1 3">
    <name type="scientific">Peronospora effusa</name>
    <dbReference type="NCBI Taxonomy" id="542832"/>
    <lineage>
        <taxon>Eukaryota</taxon>
        <taxon>Sar</taxon>
        <taxon>Stramenopiles</taxon>
        <taxon>Oomycota</taxon>
        <taxon>Peronosporomycetes</taxon>
        <taxon>Peronosporales</taxon>
        <taxon>Peronosporaceae</taxon>
        <taxon>Peronospora</taxon>
    </lineage>
</organism>
<reference evidence="3 4" key="1">
    <citation type="submission" date="2018-06" db="EMBL/GenBank/DDBJ databases">
        <title>Comparative genomics of downy mildews reveals potential adaptations to biotrophy.</title>
        <authorList>
            <person name="Fletcher K."/>
            <person name="Klosterman S.J."/>
            <person name="Derevnina L."/>
            <person name="Martin F."/>
            <person name="Koike S."/>
            <person name="Reyes Chin-Wo S."/>
            <person name="Mou B."/>
            <person name="Michelmore R."/>
        </authorList>
    </citation>
    <scope>NUCLEOTIDE SEQUENCE [LARGE SCALE GENOMIC DNA]</scope>
    <source>
        <strain evidence="2 4">R13</strain>
        <strain evidence="1 3">R14</strain>
    </source>
</reference>
<proteinExistence type="predicted"/>
<gene>
    <name evidence="2" type="ORF">DD237_005176</name>
    <name evidence="1" type="ORF">DD238_003321</name>
</gene>
<dbReference type="Proteomes" id="UP000286097">
    <property type="component" value="Unassembled WGS sequence"/>
</dbReference>
<evidence type="ECO:0000313" key="2">
    <source>
        <dbReference type="EMBL" id="RQM12902.1"/>
    </source>
</evidence>
<protein>
    <submittedName>
        <fullName evidence="1">Uncharacterized protein</fullName>
    </submittedName>
</protein>
<comment type="caution">
    <text evidence="1">The sequence shown here is derived from an EMBL/GenBank/DDBJ whole genome shotgun (WGS) entry which is preliminary data.</text>
</comment>
<evidence type="ECO:0000313" key="4">
    <source>
        <dbReference type="Proteomes" id="UP000286097"/>
    </source>
</evidence>
<sequence>MKWQKYVAYYKKKSWSIHSGKTYRRSAVSVRFDDANVQSQAQGYPSALFTIERLGVDLAVLL</sequence>
<accession>A0A3M6VHZ3</accession>
<dbReference type="Proteomes" id="UP000282087">
    <property type="component" value="Unassembled WGS sequence"/>
</dbReference>
<keyword evidence="3" id="KW-1185">Reference proteome</keyword>
<evidence type="ECO:0000313" key="3">
    <source>
        <dbReference type="Proteomes" id="UP000282087"/>
    </source>
</evidence>
<dbReference type="EMBL" id="QKXF01000300">
    <property type="protein sequence ID" value="RQM12902.1"/>
    <property type="molecule type" value="Genomic_DNA"/>
</dbReference>
<evidence type="ECO:0000313" key="1">
    <source>
        <dbReference type="EMBL" id="RMX65942.1"/>
    </source>
</evidence>
<dbReference type="EMBL" id="QLLG01000223">
    <property type="protein sequence ID" value="RMX65942.1"/>
    <property type="molecule type" value="Genomic_DNA"/>
</dbReference>
<dbReference type="VEuPathDB" id="FungiDB:DD237_005176"/>
<name>A0A3M6VHZ3_9STRA</name>